<comment type="caution">
    <text evidence="2">The sequence shown here is derived from an EMBL/GenBank/DDBJ whole genome shotgun (WGS) entry which is preliminary data.</text>
</comment>
<dbReference type="AlphaFoldDB" id="A0A0L0UZM7"/>
<keyword evidence="3" id="KW-1185">Reference proteome</keyword>
<feature type="region of interest" description="Disordered" evidence="1">
    <location>
        <begin position="1"/>
        <end position="41"/>
    </location>
</feature>
<name>A0A0L0UZM7_9BASI</name>
<evidence type="ECO:0000313" key="3">
    <source>
        <dbReference type="Proteomes" id="UP000054564"/>
    </source>
</evidence>
<feature type="compositionally biased region" description="Low complexity" evidence="1">
    <location>
        <begin position="24"/>
        <end position="37"/>
    </location>
</feature>
<sequence length="294" mass="33281">MADSTTSTGADPPKNTDPPKGEVPSNSKSNDSSPSKSTGGKTITDHYVELLLKLQHTAAVQLQEEQQNNIKQHRANWDQIVHLENTLFDNVTKAEEEKQERLTPPPKSPRLDLQKFRIADGPFQSIEPFLNWVQQLQIYFSTKSVINNDNKIYVAGGLLEETILVRFYASEGALYAGKTWKEFRSRLFEVALPQRWRTTLKSRLRELTMGPTESFIVFSSRAQTLQSLINFDDSLLPENVVTHLSDFDLAKFVVLGVKNEIIHRDITKFALLDATPFSYSAFKNCVACFNKVTV</sequence>
<protein>
    <recommendedName>
        <fullName evidence="4">Retrotransposon gag domain-containing protein</fullName>
    </recommendedName>
</protein>
<proteinExistence type="predicted"/>
<gene>
    <name evidence="2" type="ORF">PSTG_14139</name>
</gene>
<evidence type="ECO:0000313" key="2">
    <source>
        <dbReference type="EMBL" id="KNE92478.1"/>
    </source>
</evidence>
<dbReference type="Proteomes" id="UP000054564">
    <property type="component" value="Unassembled WGS sequence"/>
</dbReference>
<evidence type="ECO:0000256" key="1">
    <source>
        <dbReference type="SAM" id="MobiDB-lite"/>
    </source>
</evidence>
<reference evidence="3" key="1">
    <citation type="submission" date="2014-03" db="EMBL/GenBank/DDBJ databases">
        <title>The Genome Sequence of Puccinia striiformis f. sp. tritici PST-78.</title>
        <authorList>
            <consortium name="The Broad Institute Genome Sequencing Platform"/>
            <person name="Cuomo C."/>
            <person name="Hulbert S."/>
            <person name="Chen X."/>
            <person name="Walker B."/>
            <person name="Young S.K."/>
            <person name="Zeng Q."/>
            <person name="Gargeya S."/>
            <person name="Fitzgerald M."/>
            <person name="Haas B."/>
            <person name="Abouelleil A."/>
            <person name="Alvarado L."/>
            <person name="Arachchi H.M."/>
            <person name="Berlin A.M."/>
            <person name="Chapman S.B."/>
            <person name="Goldberg J."/>
            <person name="Griggs A."/>
            <person name="Gujja S."/>
            <person name="Hansen M."/>
            <person name="Howarth C."/>
            <person name="Imamovic A."/>
            <person name="Larimer J."/>
            <person name="McCowan C."/>
            <person name="Montmayeur A."/>
            <person name="Murphy C."/>
            <person name="Neiman D."/>
            <person name="Pearson M."/>
            <person name="Priest M."/>
            <person name="Roberts A."/>
            <person name="Saif S."/>
            <person name="Shea T."/>
            <person name="Sisk P."/>
            <person name="Sykes S."/>
            <person name="Wortman J."/>
            <person name="Nusbaum C."/>
            <person name="Birren B."/>
        </authorList>
    </citation>
    <scope>NUCLEOTIDE SEQUENCE [LARGE SCALE GENOMIC DNA]</scope>
    <source>
        <strain evidence="3">race PST-78</strain>
    </source>
</reference>
<dbReference type="EMBL" id="AJIL01000163">
    <property type="protein sequence ID" value="KNE92478.1"/>
    <property type="molecule type" value="Genomic_DNA"/>
</dbReference>
<organism evidence="2 3">
    <name type="scientific">Puccinia striiformis f. sp. tritici PST-78</name>
    <dbReference type="NCBI Taxonomy" id="1165861"/>
    <lineage>
        <taxon>Eukaryota</taxon>
        <taxon>Fungi</taxon>
        <taxon>Dikarya</taxon>
        <taxon>Basidiomycota</taxon>
        <taxon>Pucciniomycotina</taxon>
        <taxon>Pucciniomycetes</taxon>
        <taxon>Pucciniales</taxon>
        <taxon>Pucciniaceae</taxon>
        <taxon>Puccinia</taxon>
    </lineage>
</organism>
<dbReference type="OrthoDB" id="10631957at2759"/>
<evidence type="ECO:0008006" key="4">
    <source>
        <dbReference type="Google" id="ProtNLM"/>
    </source>
</evidence>
<accession>A0A0L0UZM7</accession>